<reference evidence="2" key="1">
    <citation type="journal article" date="2020" name="PLoS ONE">
        <title>Isolation and characterization of Streptomyces bacteriophages and Streptomyces strains encoding biosynthetic arsenals: Streptomyces strains and phages for antibiotic discovery.</title>
        <authorList>
            <person name="Montano E.T."/>
            <person name="Nideffer J.F."/>
            <person name="Brumage L."/>
            <person name="Erb M."/>
            <person name="Derman A.I."/>
            <person name="Davis J.P."/>
            <person name="Estrada E."/>
            <person name="Fu S."/>
            <person name="Le D."/>
            <person name="Vuppala A."/>
            <person name="Tran C."/>
            <person name="Luterstein E."/>
            <person name="Lakkaraju S."/>
            <person name="Panchagnula S."/>
            <person name="Ren C."/>
            <person name="Doan J."/>
            <person name="Tran S."/>
            <person name="Soriano J."/>
            <person name="Fujita Y."/>
            <person name="Gutala P."/>
            <person name="Fujii Q."/>
            <person name="Lee M."/>
            <person name="Bui A."/>
            <person name="Villarreal C."/>
            <person name="Shing S.R."/>
            <person name="Kim S."/>
            <person name="Freeman D."/>
            <person name="Racha V."/>
            <person name="Ho A."/>
            <person name="Kumar P."/>
            <person name="Falah K."/>
            <person name="Dawson T."/>
            <person name="Enustun E."/>
            <person name="Prichard A."/>
            <person name="Gomez A."/>
            <person name="Khanna K."/>
            <person name="Trigg S."/>
            <person name="Fernandez L."/>
            <person name="Pogliano K."/>
            <person name="Pogliano J."/>
        </authorList>
    </citation>
    <scope>NUCLEOTIDE SEQUENCE</scope>
    <source>
        <strain evidence="2">QF2</strain>
    </source>
</reference>
<feature type="compositionally biased region" description="Low complexity" evidence="1">
    <location>
        <begin position="101"/>
        <end position="111"/>
    </location>
</feature>
<organism evidence="2">
    <name type="scientific">Streptomyces globisporus</name>
    <dbReference type="NCBI Taxonomy" id="1908"/>
    <lineage>
        <taxon>Bacteria</taxon>
        <taxon>Bacillati</taxon>
        <taxon>Actinomycetota</taxon>
        <taxon>Actinomycetes</taxon>
        <taxon>Kitasatosporales</taxon>
        <taxon>Streptomycetaceae</taxon>
        <taxon>Streptomyces</taxon>
    </lineage>
</organism>
<gene>
    <name evidence="2" type="ORF">ID875_30375</name>
</gene>
<protein>
    <submittedName>
        <fullName evidence="2">Uncharacterized protein</fullName>
    </submittedName>
</protein>
<accession>A0A927BMT2</accession>
<dbReference type="AlphaFoldDB" id="A0A927BMT2"/>
<feature type="region of interest" description="Disordered" evidence="1">
    <location>
        <begin position="60"/>
        <end position="136"/>
    </location>
</feature>
<sequence>MPADRAGAVDAVRTVLDPLLDSLVGRELAHIPVSRLKDVTEGRLRLGALEQAGFGTVGQVTAPTGTRCGSFPASGRTPPTRRWPPPGKSPTPCATPSRCGSTWTPRTTRAPPWSPPCTGSSRRARARAGRWTRPGG</sequence>
<evidence type="ECO:0000256" key="1">
    <source>
        <dbReference type="SAM" id="MobiDB-lite"/>
    </source>
</evidence>
<name>A0A927BMT2_STRGL</name>
<dbReference type="EMBL" id="JACWUS010000033">
    <property type="protein sequence ID" value="MBD2830609.1"/>
    <property type="molecule type" value="Genomic_DNA"/>
</dbReference>
<evidence type="ECO:0000313" key="2">
    <source>
        <dbReference type="EMBL" id="MBD2830609.1"/>
    </source>
</evidence>
<comment type="caution">
    <text evidence="2">The sequence shown here is derived from an EMBL/GenBank/DDBJ whole genome shotgun (WGS) entry which is preliminary data.</text>
</comment>
<proteinExistence type="predicted"/>